<organism evidence="1 2">
    <name type="scientific">Macrococcus brunensis</name>
    <dbReference type="NCBI Taxonomy" id="198483"/>
    <lineage>
        <taxon>Bacteria</taxon>
        <taxon>Bacillati</taxon>
        <taxon>Bacillota</taxon>
        <taxon>Bacilli</taxon>
        <taxon>Bacillales</taxon>
        <taxon>Staphylococcaceae</taxon>
        <taxon>Macrococcus</taxon>
    </lineage>
</organism>
<evidence type="ECO:0000313" key="1">
    <source>
        <dbReference type="EMBL" id="TDL93450.1"/>
    </source>
</evidence>
<dbReference type="OrthoDB" id="2418057at2"/>
<comment type="caution">
    <text evidence="1">The sequence shown here is derived from an EMBL/GenBank/DDBJ whole genome shotgun (WGS) entry which is preliminary data.</text>
</comment>
<name>A0A4R6BAX0_9STAP</name>
<dbReference type="EMBL" id="SCWA01000024">
    <property type="protein sequence ID" value="TDL93450.1"/>
    <property type="molecule type" value="Genomic_DNA"/>
</dbReference>
<dbReference type="AlphaFoldDB" id="A0A4R6BAX0"/>
<dbReference type="RefSeq" id="WP_133432745.1">
    <property type="nucleotide sequence ID" value="NZ_CP092179.1"/>
</dbReference>
<proteinExistence type="predicted"/>
<dbReference type="Proteomes" id="UP000295310">
    <property type="component" value="Unassembled WGS sequence"/>
</dbReference>
<evidence type="ECO:0000313" key="2">
    <source>
        <dbReference type="Proteomes" id="UP000295310"/>
    </source>
</evidence>
<accession>A0A4R6BAX0</accession>
<sequence>MTLTRNLRRANLERWYMYPGSVYDGEEYQYTMLEVFIWEEKDEIYILIITDLKEEVLYKNEELISDIEGLAHHLVIEKGSTQLFEFVEINKEEFQADPLSQETLACQIIEYRDRCWAEYVQRNIYPKYPLISYDAHQKTFTY</sequence>
<gene>
    <name evidence="1" type="ORF">ERX27_10305</name>
</gene>
<protein>
    <submittedName>
        <fullName evidence="1">Uncharacterized protein</fullName>
    </submittedName>
</protein>
<keyword evidence="2" id="KW-1185">Reference proteome</keyword>
<reference evidence="1 2" key="1">
    <citation type="submission" date="2019-01" db="EMBL/GenBank/DDBJ databases">
        <title>Draft genome sequences of the type strains of six Macrococcus species.</title>
        <authorList>
            <person name="Mazhar S."/>
            <person name="Altermann E."/>
            <person name="Hill C."/>
            <person name="Mcauliffe O."/>
        </authorList>
    </citation>
    <scope>NUCLEOTIDE SEQUENCE [LARGE SCALE GENOMIC DNA]</scope>
    <source>
        <strain evidence="1 2">CCM4811</strain>
    </source>
</reference>